<evidence type="ECO:0000313" key="2">
    <source>
        <dbReference type="Proteomes" id="UP000003165"/>
    </source>
</evidence>
<dbReference type="Proteomes" id="UP000003165">
    <property type="component" value="Unassembled WGS sequence"/>
</dbReference>
<comment type="caution">
    <text evidence="1">The sequence shown here is derived from an EMBL/GenBank/DDBJ whole genome shotgun (WGS) entry which is preliminary data.</text>
</comment>
<evidence type="ECO:0000313" key="1">
    <source>
        <dbReference type="EMBL" id="EEG08609.1"/>
    </source>
</evidence>
<reference evidence="1 2" key="1">
    <citation type="submission" date="2009-02" db="EMBL/GenBank/DDBJ databases">
        <title>Sequencing of the draft genome and assembly of Lutiella nitroferrum 2002.</title>
        <authorList>
            <consortium name="US DOE Joint Genome Institute (JGI-PGF)"/>
            <person name="Lucas S."/>
            <person name="Copeland A."/>
            <person name="Lapidus A."/>
            <person name="Glavina del Rio T."/>
            <person name="Tice H."/>
            <person name="Bruce D."/>
            <person name="Goodwin L."/>
            <person name="Pitluck S."/>
            <person name="Larimer F."/>
            <person name="Land M.L."/>
            <person name="Hauser L."/>
            <person name="Coates J.D."/>
        </authorList>
    </citation>
    <scope>NUCLEOTIDE SEQUENCE [LARGE SCALE GENOMIC DNA]</scope>
    <source>
        <strain evidence="1 2">2002</strain>
    </source>
</reference>
<organism evidence="1 2">
    <name type="scientific">Pseudogulbenkiania ferrooxidans 2002</name>
    <dbReference type="NCBI Taxonomy" id="279714"/>
    <lineage>
        <taxon>Bacteria</taxon>
        <taxon>Pseudomonadati</taxon>
        <taxon>Pseudomonadota</taxon>
        <taxon>Betaproteobacteria</taxon>
        <taxon>Neisseriales</taxon>
        <taxon>Chromobacteriaceae</taxon>
        <taxon>Pseudogulbenkiania</taxon>
    </lineage>
</organism>
<proteinExistence type="predicted"/>
<protein>
    <submittedName>
        <fullName evidence="1">Uncharacterized protein</fullName>
    </submittedName>
</protein>
<keyword evidence="2" id="KW-1185">Reference proteome</keyword>
<dbReference type="EMBL" id="ACIS01000005">
    <property type="protein sequence ID" value="EEG08609.1"/>
    <property type="molecule type" value="Genomic_DNA"/>
</dbReference>
<gene>
    <name evidence="1" type="ORF">FuraDRAFT_2117</name>
</gene>
<dbReference type="AlphaFoldDB" id="B9Z432"/>
<name>B9Z432_9NEIS</name>
<sequence>MVSGFTVLNRKAAHYPCRYRTDSLSYLASFHLDLGDSKGLDHCHLPRHLAHLCLRWNRHHYL</sequence>
<accession>B9Z432</accession>